<keyword evidence="3 6" id="KW-0812">Transmembrane</keyword>
<feature type="transmembrane region" description="Helical" evidence="6">
    <location>
        <begin position="421"/>
        <end position="444"/>
    </location>
</feature>
<dbReference type="GO" id="GO:0022857">
    <property type="term" value="F:transmembrane transporter activity"/>
    <property type="evidence" value="ECO:0007669"/>
    <property type="project" value="TreeGrafter"/>
</dbReference>
<dbReference type="RefSeq" id="WP_073076616.1">
    <property type="nucleotide sequence ID" value="NZ_FQXV01000003.1"/>
</dbReference>
<gene>
    <name evidence="8" type="ORF">SAMN02745823_01056</name>
</gene>
<evidence type="ECO:0000313" key="8">
    <source>
        <dbReference type="EMBL" id="SHH82348.1"/>
    </source>
</evidence>
<dbReference type="InterPro" id="IPR003838">
    <property type="entry name" value="ABC3_permease_C"/>
</dbReference>
<name>A0A1M5W4H8_9FIRM</name>
<accession>A0A1M5W4H8</accession>
<dbReference type="Proteomes" id="UP000183995">
    <property type="component" value="Unassembled WGS sequence"/>
</dbReference>
<dbReference type="STRING" id="1123282.SAMN02745823_01056"/>
<evidence type="ECO:0000256" key="3">
    <source>
        <dbReference type="ARBA" id="ARBA00022692"/>
    </source>
</evidence>
<feature type="transmembrane region" description="Helical" evidence="6">
    <location>
        <begin position="347"/>
        <end position="369"/>
    </location>
</feature>
<evidence type="ECO:0000313" key="9">
    <source>
        <dbReference type="Proteomes" id="UP000183995"/>
    </source>
</evidence>
<evidence type="ECO:0000259" key="7">
    <source>
        <dbReference type="Pfam" id="PF02687"/>
    </source>
</evidence>
<keyword evidence="4 6" id="KW-1133">Transmembrane helix</keyword>
<keyword evidence="5 6" id="KW-0472">Membrane</keyword>
<dbReference type="EMBL" id="FQXV01000003">
    <property type="protein sequence ID" value="SHH82348.1"/>
    <property type="molecule type" value="Genomic_DNA"/>
</dbReference>
<keyword evidence="2" id="KW-1003">Cell membrane</keyword>
<evidence type="ECO:0000256" key="6">
    <source>
        <dbReference type="SAM" id="Phobius"/>
    </source>
</evidence>
<keyword evidence="9" id="KW-1185">Reference proteome</keyword>
<sequence>MKLYKRAVLFLLRKRGKAIILLFILTVIASLVLTSLSIARASDLAAEKLRESLGGYFKIEPNRDGGQVGYINDALVQKVMQQGGIKVFNGMDIQYLMTNGLQLTPGRFTSQGDPKAHLARFLANTDSSFHEYFYLKSFSLSEGRQIGPDDHFAAVISDTLARDNQLSVGGTFAASFNTESLPESMKKTNKQYEFTVVGIYKINSEQTSDSNSAECDIQDNFIFTDTSSIRSMMADLSGSTTTAFTNGATFFVKDPGKLDQIVKSLPSIPGYDWSGYKISENNKAYDDSAVPLERLSGLLITLTIVIVVVSAAMLSLILVMWMKDRKYEIGILLSVGYGKMNIIAQHIAENLLVAILAFLLAWGVSGIAAQQAGSMLLGNITAASDTAEDKQTSPQMYIDPVKAPEINPEEALTIRTGVTEFLLIVGIGFLIVIVSTGISSIMVIRMKPKEIFSSLS</sequence>
<evidence type="ECO:0000256" key="2">
    <source>
        <dbReference type="ARBA" id="ARBA00022475"/>
    </source>
</evidence>
<evidence type="ECO:0000256" key="4">
    <source>
        <dbReference type="ARBA" id="ARBA00022989"/>
    </source>
</evidence>
<feature type="domain" description="ABC3 transporter permease C-terminal" evidence="7">
    <location>
        <begin position="301"/>
        <end position="448"/>
    </location>
</feature>
<dbReference type="GO" id="GO:0005886">
    <property type="term" value="C:plasma membrane"/>
    <property type="evidence" value="ECO:0007669"/>
    <property type="project" value="UniProtKB-SubCell"/>
</dbReference>
<reference evidence="8 9" key="1">
    <citation type="submission" date="2016-11" db="EMBL/GenBank/DDBJ databases">
        <authorList>
            <person name="Jaros S."/>
            <person name="Januszkiewicz K."/>
            <person name="Wedrychowicz H."/>
        </authorList>
    </citation>
    <scope>NUCLEOTIDE SEQUENCE [LARGE SCALE GENOMIC DNA]</scope>
    <source>
        <strain evidence="8 9">DSM 10068</strain>
    </source>
</reference>
<protein>
    <submittedName>
        <fullName evidence="8">MacB-like core domain-containing protein</fullName>
    </submittedName>
</protein>
<evidence type="ECO:0000256" key="5">
    <source>
        <dbReference type="ARBA" id="ARBA00023136"/>
    </source>
</evidence>
<feature type="transmembrane region" description="Helical" evidence="6">
    <location>
        <begin position="298"/>
        <end position="321"/>
    </location>
</feature>
<dbReference type="PANTHER" id="PTHR30572:SF9">
    <property type="entry name" value="ABC TRANSPORTER PERMEASE PROTEIN"/>
    <property type="match status" value="1"/>
</dbReference>
<dbReference type="OrthoDB" id="9812886at2"/>
<dbReference type="Pfam" id="PF02687">
    <property type="entry name" value="FtsX"/>
    <property type="match status" value="1"/>
</dbReference>
<dbReference type="PANTHER" id="PTHR30572">
    <property type="entry name" value="MEMBRANE COMPONENT OF TRANSPORTER-RELATED"/>
    <property type="match status" value="1"/>
</dbReference>
<dbReference type="AlphaFoldDB" id="A0A1M5W4H8"/>
<proteinExistence type="predicted"/>
<comment type="subcellular location">
    <subcellularLocation>
        <location evidence="1">Cell membrane</location>
        <topology evidence="1">Multi-pass membrane protein</topology>
    </subcellularLocation>
</comment>
<evidence type="ECO:0000256" key="1">
    <source>
        <dbReference type="ARBA" id="ARBA00004651"/>
    </source>
</evidence>
<dbReference type="InterPro" id="IPR050250">
    <property type="entry name" value="Macrolide_Exporter_MacB"/>
</dbReference>
<organism evidence="8 9">
    <name type="scientific">Sporobacter termitidis DSM 10068</name>
    <dbReference type="NCBI Taxonomy" id="1123282"/>
    <lineage>
        <taxon>Bacteria</taxon>
        <taxon>Bacillati</taxon>
        <taxon>Bacillota</taxon>
        <taxon>Clostridia</taxon>
        <taxon>Eubacteriales</taxon>
        <taxon>Oscillospiraceae</taxon>
        <taxon>Sporobacter</taxon>
    </lineage>
</organism>